<evidence type="ECO:0000313" key="1">
    <source>
        <dbReference type="EMBL" id="MDT0433821.1"/>
    </source>
</evidence>
<dbReference type="AlphaFoldDB" id="A0ABD5EGV8"/>
<dbReference type="NCBIfam" id="NF038076">
    <property type="entry name" value="fam_STM4015"/>
    <property type="match status" value="1"/>
</dbReference>
<dbReference type="Gene3D" id="3.80.10.10">
    <property type="entry name" value="Ribonuclease Inhibitor"/>
    <property type="match status" value="1"/>
</dbReference>
<protein>
    <submittedName>
        <fullName evidence="1">STM4015 family protein</fullName>
    </submittedName>
</protein>
<proteinExistence type="predicted"/>
<comment type="caution">
    <text evidence="1">The sequence shown here is derived from an EMBL/GenBank/DDBJ whole genome shotgun (WGS) entry which is preliminary data.</text>
</comment>
<name>A0ABD5EGV8_9ACTN</name>
<dbReference type="SUPFAM" id="SSF52047">
    <property type="entry name" value="RNI-like"/>
    <property type="match status" value="1"/>
</dbReference>
<dbReference type="InterPro" id="IPR032675">
    <property type="entry name" value="LRR_dom_sf"/>
</dbReference>
<keyword evidence="2" id="KW-1185">Reference proteome</keyword>
<dbReference type="InterPro" id="IPR047722">
    <property type="entry name" value="STM4015-like"/>
</dbReference>
<dbReference type="EMBL" id="JAVRES010000001">
    <property type="protein sequence ID" value="MDT0433821.1"/>
    <property type="molecule type" value="Genomic_DNA"/>
</dbReference>
<accession>A0ABD5EGV8</accession>
<reference evidence="2" key="1">
    <citation type="submission" date="2023-07" db="EMBL/GenBank/DDBJ databases">
        <title>30 novel species of actinomycetes from the DSMZ collection.</title>
        <authorList>
            <person name="Nouioui I."/>
        </authorList>
    </citation>
    <scope>NUCLEOTIDE SEQUENCE [LARGE SCALE GENOMIC DNA]</scope>
    <source>
        <strain evidence="2">DSM 41981</strain>
    </source>
</reference>
<gene>
    <name evidence="1" type="ORF">RM877_03895</name>
</gene>
<evidence type="ECO:0000313" key="2">
    <source>
        <dbReference type="Proteomes" id="UP001183535"/>
    </source>
</evidence>
<organism evidence="1 2">
    <name type="scientific">Streptomyces doudnae</name>
    <dbReference type="NCBI Taxonomy" id="3075536"/>
    <lineage>
        <taxon>Bacteria</taxon>
        <taxon>Bacillati</taxon>
        <taxon>Actinomycetota</taxon>
        <taxon>Actinomycetes</taxon>
        <taxon>Kitasatosporales</taxon>
        <taxon>Streptomycetaceae</taxon>
        <taxon>Streptomyces</taxon>
    </lineage>
</organism>
<sequence length="295" mass="31991">MPAVGDVAWRLSSTDAEDSEYFDDTWERFLKTIDVAQVRALVLGNGAYGIDCSADEAVRKLVAASDRLTGLKALYLADVTAEECELSWMEQGDVTPVLTAYPRLRELAVRGSTSGLEEDGTGLRLTPLRHEHLRVLRLENGGLPGEVARAVATSDLPALEHLDLWLGQDYYGCTTTLTDLAPVLDGDRLPALRRLGLQNSERQDEIAAAVAGAPVVARLTALHLGLGILSDAGATALLGGQPLTHLDELDLRHHFVSDLMMERVREALEPSGVRVNLDKLDAVDESWGRYTAVGE</sequence>
<dbReference type="Proteomes" id="UP001183535">
    <property type="component" value="Unassembled WGS sequence"/>
</dbReference>